<reference evidence="2" key="1">
    <citation type="submission" date="2022-11" db="EMBL/GenBank/DDBJ databases">
        <title>Minimal conservation of predation-associated metabolite biosynthetic gene clusters underscores biosynthetic potential of Myxococcota including descriptions for ten novel species: Archangium lansinium sp. nov., Myxococcus landrumus sp. nov., Nannocystis bai.</title>
        <authorList>
            <person name="Ahearne A."/>
            <person name="Stevens C."/>
            <person name="Dowd S."/>
        </authorList>
    </citation>
    <scope>NUCLEOTIDE SEQUENCE</scope>
    <source>
        <strain evidence="2">Fl3</strain>
    </source>
</reference>
<dbReference type="EMBL" id="CP114040">
    <property type="protein sequence ID" value="WAS92456.1"/>
    <property type="molecule type" value="Genomic_DNA"/>
</dbReference>
<keyword evidence="3" id="KW-1185">Reference proteome</keyword>
<sequence>MSGPRCRTPAEASPAGDPDVDPLANLFSGEGIPGASEPTPEPSNVDEIGRAAGFDEEDDDRLSGDGLRTPAGGGWIRG</sequence>
<evidence type="ECO:0000313" key="3">
    <source>
        <dbReference type="Proteomes" id="UP001164459"/>
    </source>
</evidence>
<evidence type="ECO:0000313" key="2">
    <source>
        <dbReference type="EMBL" id="WAS92456.1"/>
    </source>
</evidence>
<accession>A0ABY7GZM2</accession>
<proteinExistence type="predicted"/>
<organism evidence="2 3">
    <name type="scientific">Nannocystis punicea</name>
    <dbReference type="NCBI Taxonomy" id="2995304"/>
    <lineage>
        <taxon>Bacteria</taxon>
        <taxon>Pseudomonadati</taxon>
        <taxon>Myxococcota</taxon>
        <taxon>Polyangia</taxon>
        <taxon>Nannocystales</taxon>
        <taxon>Nannocystaceae</taxon>
        <taxon>Nannocystis</taxon>
    </lineage>
</organism>
<evidence type="ECO:0000256" key="1">
    <source>
        <dbReference type="SAM" id="MobiDB-lite"/>
    </source>
</evidence>
<gene>
    <name evidence="2" type="ORF">O0S08_40270</name>
</gene>
<dbReference type="RefSeq" id="WP_269034804.1">
    <property type="nucleotide sequence ID" value="NZ_CP114040.1"/>
</dbReference>
<name>A0ABY7GZM2_9BACT</name>
<feature type="region of interest" description="Disordered" evidence="1">
    <location>
        <begin position="1"/>
        <end position="78"/>
    </location>
</feature>
<dbReference type="Proteomes" id="UP001164459">
    <property type="component" value="Chromosome"/>
</dbReference>
<protein>
    <submittedName>
        <fullName evidence="2">Uncharacterized protein</fullName>
    </submittedName>
</protein>